<proteinExistence type="predicted"/>
<protein>
    <submittedName>
        <fullName evidence="1">Uncharacterized protein</fullName>
    </submittedName>
</protein>
<keyword evidence="2" id="KW-1185">Reference proteome</keyword>
<reference evidence="1" key="1">
    <citation type="submission" date="2020-08" db="EMBL/GenBank/DDBJ databases">
        <title>Multicomponent nature underlies the extraordinary mechanical properties of spider dragline silk.</title>
        <authorList>
            <person name="Kono N."/>
            <person name="Nakamura H."/>
            <person name="Mori M."/>
            <person name="Yoshida Y."/>
            <person name="Ohtoshi R."/>
            <person name="Malay A.D."/>
            <person name="Moran D.A.P."/>
            <person name="Tomita M."/>
            <person name="Numata K."/>
            <person name="Arakawa K."/>
        </authorList>
    </citation>
    <scope>NUCLEOTIDE SEQUENCE</scope>
</reference>
<organism evidence="1 2">
    <name type="scientific">Trichonephila clavipes</name>
    <name type="common">Golden silk orbweaver</name>
    <name type="synonym">Nephila clavipes</name>
    <dbReference type="NCBI Taxonomy" id="2585209"/>
    <lineage>
        <taxon>Eukaryota</taxon>
        <taxon>Metazoa</taxon>
        <taxon>Ecdysozoa</taxon>
        <taxon>Arthropoda</taxon>
        <taxon>Chelicerata</taxon>
        <taxon>Arachnida</taxon>
        <taxon>Araneae</taxon>
        <taxon>Araneomorphae</taxon>
        <taxon>Entelegynae</taxon>
        <taxon>Araneoidea</taxon>
        <taxon>Nephilidae</taxon>
        <taxon>Trichonephila</taxon>
    </lineage>
</organism>
<sequence>MPRRRIHAQCKQMSGFERGCSIRLKEARSMNRRFARHLGRSKTSIRRGCKSGSSMTDISVRKALVY</sequence>
<dbReference type="EMBL" id="BMAU01021147">
    <property type="protein sequence ID" value="GFX92511.1"/>
    <property type="molecule type" value="Genomic_DNA"/>
</dbReference>
<evidence type="ECO:0000313" key="1">
    <source>
        <dbReference type="EMBL" id="GFX92511.1"/>
    </source>
</evidence>
<accession>A0A8X6RJ20</accession>
<dbReference type="AlphaFoldDB" id="A0A8X6RJ20"/>
<evidence type="ECO:0000313" key="2">
    <source>
        <dbReference type="Proteomes" id="UP000887159"/>
    </source>
</evidence>
<name>A0A8X6RJ20_TRICX</name>
<dbReference type="Proteomes" id="UP000887159">
    <property type="component" value="Unassembled WGS sequence"/>
</dbReference>
<gene>
    <name evidence="1" type="ORF">TNCV_1707871</name>
</gene>
<comment type="caution">
    <text evidence="1">The sequence shown here is derived from an EMBL/GenBank/DDBJ whole genome shotgun (WGS) entry which is preliminary data.</text>
</comment>